<keyword evidence="1" id="KW-0472">Membrane</keyword>
<keyword evidence="3" id="KW-1185">Reference proteome</keyword>
<evidence type="ECO:0008006" key="4">
    <source>
        <dbReference type="Google" id="ProtNLM"/>
    </source>
</evidence>
<keyword evidence="1" id="KW-0812">Transmembrane</keyword>
<feature type="transmembrane region" description="Helical" evidence="1">
    <location>
        <begin position="102"/>
        <end position="120"/>
    </location>
</feature>
<dbReference type="STRING" id="51642.NSMM_370131"/>
<dbReference type="Pfam" id="PF04304">
    <property type="entry name" value="DUF454"/>
    <property type="match status" value="1"/>
</dbReference>
<name>A0A1G5SDY7_9PROT</name>
<dbReference type="PANTHER" id="PTHR35813">
    <property type="entry name" value="INNER MEMBRANE PROTEIN YBAN"/>
    <property type="match status" value="1"/>
</dbReference>
<keyword evidence="1" id="KW-1133">Transmembrane helix</keyword>
<dbReference type="PANTHER" id="PTHR35813:SF1">
    <property type="entry name" value="INNER MEMBRANE PROTEIN YBAN"/>
    <property type="match status" value="1"/>
</dbReference>
<dbReference type="RefSeq" id="WP_342671777.1">
    <property type="nucleotide sequence ID" value="NZ_FMWO01000044.1"/>
</dbReference>
<protein>
    <recommendedName>
        <fullName evidence="4">Inner membrane protein YbaN</fullName>
    </recommendedName>
</protein>
<dbReference type="AlphaFoldDB" id="A0A1G5SDY7"/>
<proteinExistence type="predicted"/>
<dbReference type="InterPro" id="IPR007401">
    <property type="entry name" value="DUF454"/>
</dbReference>
<organism evidence="2 3">
    <name type="scientific">Nitrosomonas mobilis</name>
    <dbReference type="NCBI Taxonomy" id="51642"/>
    <lineage>
        <taxon>Bacteria</taxon>
        <taxon>Pseudomonadati</taxon>
        <taxon>Pseudomonadota</taxon>
        <taxon>Betaproteobacteria</taxon>
        <taxon>Nitrosomonadales</taxon>
        <taxon>Nitrosomonadaceae</taxon>
        <taxon>Nitrosomonas</taxon>
    </lineage>
</organism>
<gene>
    <name evidence="2" type="ORF">NSMM_370131</name>
</gene>
<feature type="transmembrane region" description="Helical" evidence="1">
    <location>
        <begin position="126"/>
        <end position="143"/>
    </location>
</feature>
<sequence length="155" mass="17834">MMLARHDNNQQPESVQIHILQLHDSTFIRWLYFAIGLTALLAGILGIFLPVLPTTPFILLAAGCFARSSERFHVLLMNHRIAGPIIREWCEHRSMPRKVKRWAYLFMTLSFGSSILIVSFLWLKGMLALLALTLAFFIWRVPVREAESNSNQKMP</sequence>
<evidence type="ECO:0000313" key="3">
    <source>
        <dbReference type="Proteomes" id="UP000198729"/>
    </source>
</evidence>
<dbReference type="EMBL" id="FMWO01000044">
    <property type="protein sequence ID" value="SCZ85352.1"/>
    <property type="molecule type" value="Genomic_DNA"/>
</dbReference>
<feature type="transmembrane region" description="Helical" evidence="1">
    <location>
        <begin position="30"/>
        <end position="52"/>
    </location>
</feature>
<evidence type="ECO:0000256" key="1">
    <source>
        <dbReference type="SAM" id="Phobius"/>
    </source>
</evidence>
<dbReference type="Proteomes" id="UP000198729">
    <property type="component" value="Unassembled WGS sequence"/>
</dbReference>
<dbReference type="GO" id="GO:0005886">
    <property type="term" value="C:plasma membrane"/>
    <property type="evidence" value="ECO:0007669"/>
    <property type="project" value="TreeGrafter"/>
</dbReference>
<accession>A0A1G5SDY7</accession>
<reference evidence="2 3" key="1">
    <citation type="submission" date="2016-10" db="EMBL/GenBank/DDBJ databases">
        <authorList>
            <person name="de Groot N.N."/>
        </authorList>
    </citation>
    <scope>NUCLEOTIDE SEQUENCE [LARGE SCALE GENOMIC DNA]</scope>
    <source>
        <strain evidence="2">1</strain>
    </source>
</reference>
<evidence type="ECO:0000313" key="2">
    <source>
        <dbReference type="EMBL" id="SCZ85352.1"/>
    </source>
</evidence>